<dbReference type="PANTHER" id="PTHR42877:SF4">
    <property type="entry name" value="FAD_NAD(P)-BINDING DOMAIN-CONTAINING PROTEIN-RELATED"/>
    <property type="match status" value="1"/>
</dbReference>
<proteinExistence type="inferred from homology"/>
<dbReference type="Pfam" id="PF00743">
    <property type="entry name" value="FMO-like"/>
    <property type="match status" value="1"/>
</dbReference>
<evidence type="ECO:0000256" key="4">
    <source>
        <dbReference type="ARBA" id="ARBA00022827"/>
    </source>
</evidence>
<keyword evidence="6" id="KW-1133">Transmembrane helix</keyword>
<dbReference type="EMBL" id="JAKLMC020000001">
    <property type="protein sequence ID" value="KAK5958641.1"/>
    <property type="molecule type" value="Genomic_DNA"/>
</dbReference>
<dbReference type="Proteomes" id="UP001316803">
    <property type="component" value="Unassembled WGS sequence"/>
</dbReference>
<evidence type="ECO:0000313" key="7">
    <source>
        <dbReference type="EMBL" id="KAK5958641.1"/>
    </source>
</evidence>
<evidence type="ECO:0000256" key="5">
    <source>
        <dbReference type="ARBA" id="ARBA00023002"/>
    </source>
</evidence>
<keyword evidence="3" id="KW-0285">Flavoprotein</keyword>
<accession>A0AAN8ICM1</accession>
<evidence type="ECO:0000256" key="1">
    <source>
        <dbReference type="ARBA" id="ARBA00001974"/>
    </source>
</evidence>
<sequence>MAGSEAWPTIPTGNKDHLEPAVVIIGGGISGMCTAIDLIQRNNCKNFVILEKSGGVGGTWRDNKYPGCCCDVWSHLYSYSFEQNPDWTREYPGQEEILRYLVGVAQKYELYRYVRFNSTVEAAHWDDATKKWHIDVHVDGSKDAEFGSQYTMKSDFLVSAVGQLNQPKLPNIEGLDTFKGKLMHSARWDWSYDLRGKKVAIIGNGATAAQIIPEVAKEVERLTVHQRTPNWVIPREDVPIPEWKRKMYRYLPYVRHRKRADMMDFREAFYNAVFDNDHPVAQFLEGQAKEHMHAQLPGREDLWEKLIPDYKIGCKRVIISDDYLPTFARDNVKLETGRIDKITEKGIVTDGHEDEYDVIVCATGFQTVEFMHPIEITGSAGRSLGSVWKEGGEALYGITVESMPNFGMLYGPNTNLGHNSIVLMIEAQSRYINALIKEVLEARRSGGQLTIKPKESKVKAYNDEIQRELQNSSFNDPRCGSWYKREDNGRITQNWSRTVVDYQKILSSVNWNDFDVSGRGADRLQSEGVVTKLGRVVEESLVSYQTMGLTALSIAAVGAAVALRGGAGLRLRA</sequence>
<protein>
    <submittedName>
        <fullName evidence="7">Uncharacterized protein</fullName>
    </submittedName>
</protein>
<keyword evidence="8" id="KW-1185">Reference proteome</keyword>
<reference evidence="7 8" key="1">
    <citation type="submission" date="2022-12" db="EMBL/GenBank/DDBJ databases">
        <title>Genomic features and morphological characterization of a novel Knufia sp. strain isolated from spacecraft assembly facility.</title>
        <authorList>
            <person name="Teixeira M."/>
            <person name="Chander A.M."/>
            <person name="Stajich J.E."/>
            <person name="Venkateswaran K."/>
        </authorList>
    </citation>
    <scope>NUCLEOTIDE SEQUENCE [LARGE SCALE GENOMIC DNA]</scope>
    <source>
        <strain evidence="7 8">FJI-L2-BK-P2</strain>
    </source>
</reference>
<dbReference type="GO" id="GO:0050660">
    <property type="term" value="F:flavin adenine dinucleotide binding"/>
    <property type="evidence" value="ECO:0007669"/>
    <property type="project" value="InterPro"/>
</dbReference>
<comment type="cofactor">
    <cofactor evidence="1">
        <name>FAD</name>
        <dbReference type="ChEBI" id="CHEBI:57692"/>
    </cofactor>
</comment>
<dbReference type="GO" id="GO:0004499">
    <property type="term" value="F:N,N-dimethylaniline monooxygenase activity"/>
    <property type="evidence" value="ECO:0007669"/>
    <property type="project" value="InterPro"/>
</dbReference>
<organism evidence="7 8">
    <name type="scientific">Knufia fluminis</name>
    <dbReference type="NCBI Taxonomy" id="191047"/>
    <lineage>
        <taxon>Eukaryota</taxon>
        <taxon>Fungi</taxon>
        <taxon>Dikarya</taxon>
        <taxon>Ascomycota</taxon>
        <taxon>Pezizomycotina</taxon>
        <taxon>Eurotiomycetes</taxon>
        <taxon>Chaetothyriomycetidae</taxon>
        <taxon>Chaetothyriales</taxon>
        <taxon>Trichomeriaceae</taxon>
        <taxon>Knufia</taxon>
    </lineage>
</organism>
<keyword evidence="6" id="KW-0812">Transmembrane</keyword>
<evidence type="ECO:0000313" key="8">
    <source>
        <dbReference type="Proteomes" id="UP001316803"/>
    </source>
</evidence>
<gene>
    <name evidence="7" type="ORF">OHC33_000484</name>
</gene>
<dbReference type="InterPro" id="IPR036188">
    <property type="entry name" value="FAD/NAD-bd_sf"/>
</dbReference>
<dbReference type="SUPFAM" id="SSF51905">
    <property type="entry name" value="FAD/NAD(P)-binding domain"/>
    <property type="match status" value="2"/>
</dbReference>
<feature type="transmembrane region" description="Helical" evidence="6">
    <location>
        <begin position="542"/>
        <end position="563"/>
    </location>
</feature>
<dbReference type="PANTHER" id="PTHR42877">
    <property type="entry name" value="L-ORNITHINE N(5)-MONOOXYGENASE-RELATED"/>
    <property type="match status" value="1"/>
</dbReference>
<evidence type="ECO:0000256" key="3">
    <source>
        <dbReference type="ARBA" id="ARBA00022630"/>
    </source>
</evidence>
<dbReference type="InterPro" id="IPR051209">
    <property type="entry name" value="FAD-bind_Monooxygenase_sf"/>
</dbReference>
<dbReference type="AlphaFoldDB" id="A0AAN8ICM1"/>
<dbReference type="GO" id="GO:0050661">
    <property type="term" value="F:NADP binding"/>
    <property type="evidence" value="ECO:0007669"/>
    <property type="project" value="InterPro"/>
</dbReference>
<dbReference type="InterPro" id="IPR020946">
    <property type="entry name" value="Flavin_mOase-like"/>
</dbReference>
<comment type="caution">
    <text evidence="7">The sequence shown here is derived from an EMBL/GenBank/DDBJ whole genome shotgun (WGS) entry which is preliminary data.</text>
</comment>
<name>A0AAN8ICM1_9EURO</name>
<evidence type="ECO:0000256" key="2">
    <source>
        <dbReference type="ARBA" id="ARBA00010139"/>
    </source>
</evidence>
<comment type="similarity">
    <text evidence="2">Belongs to the FAD-binding monooxygenase family.</text>
</comment>
<keyword evidence="4" id="KW-0274">FAD</keyword>
<keyword evidence="5" id="KW-0560">Oxidoreductase</keyword>
<keyword evidence="6" id="KW-0472">Membrane</keyword>
<evidence type="ECO:0000256" key="6">
    <source>
        <dbReference type="SAM" id="Phobius"/>
    </source>
</evidence>
<dbReference type="Gene3D" id="3.50.50.60">
    <property type="entry name" value="FAD/NAD(P)-binding domain"/>
    <property type="match status" value="2"/>
</dbReference>